<dbReference type="PIRSF" id="PIRSF036492">
    <property type="entry name" value="ALDH"/>
    <property type="match status" value="1"/>
</dbReference>
<dbReference type="PANTHER" id="PTHR43570">
    <property type="entry name" value="ALDEHYDE DEHYDROGENASE"/>
    <property type="match status" value="1"/>
</dbReference>
<dbReference type="EMBL" id="QRDY01000012">
    <property type="protein sequence ID" value="RED56832.1"/>
    <property type="molecule type" value="Genomic_DNA"/>
</dbReference>
<evidence type="ECO:0000313" key="10">
    <source>
        <dbReference type="Proteomes" id="UP000256869"/>
    </source>
</evidence>
<evidence type="ECO:0000256" key="6">
    <source>
        <dbReference type="PROSITE-ProRule" id="PRU10007"/>
    </source>
</evidence>
<sequence length="466" mass="51380">MNDNLFHATESVQLEALVSRQQNYYRSGATRSVAFRKEQLHKLRNAVHSFEPELLNALKQDLNKSPLEAYSTEIGIVLKEIRVALRHVRRWSKARRIRTPLSHIGASSRIVPEPLGTSLIIGPWNYPVNLMLVPVVAAIAAGNTLVMKPSEMAPATSRALAGLIGRTFPPEYIAVVEGGAETSAELLKQPFDHFFFTGSPTVGKVVMKAAAEKLIPVTLELGGKSPCIVHKDANLELAAKRIVYGKLTNVGQTCVAPDYLLVHKDVKQELVAGIAKVVEAFYGTEPIQHPAYGKIVNERHFRRLIGYLEDGRIAYGGQFDVEARQIAPTLLEGVSLESKVMKEEIFGPILPVLEYEETEEAIAIVEANPKPLALYVFSGSSGFRNEIVGRIPFGGGCINDTIIHLGTPYLPFGGIGSSGIGSYHGEHGFRAFSHYKGMLKQSNRIDFPFRYPTSKWGMTIIRKLLR</sequence>
<dbReference type="SUPFAM" id="SSF53720">
    <property type="entry name" value="ALDH-like"/>
    <property type="match status" value="1"/>
</dbReference>
<evidence type="ECO:0000256" key="4">
    <source>
        <dbReference type="PIRNR" id="PIRNR036492"/>
    </source>
</evidence>
<dbReference type="InterPro" id="IPR016161">
    <property type="entry name" value="Ald_DH/histidinol_DH"/>
</dbReference>
<evidence type="ECO:0000259" key="8">
    <source>
        <dbReference type="Pfam" id="PF00171"/>
    </source>
</evidence>
<dbReference type="InterPro" id="IPR015590">
    <property type="entry name" value="Aldehyde_DH_dom"/>
</dbReference>
<dbReference type="GO" id="GO:0004029">
    <property type="term" value="F:aldehyde dehydrogenase (NAD+) activity"/>
    <property type="evidence" value="ECO:0007669"/>
    <property type="project" value="TreeGrafter"/>
</dbReference>
<evidence type="ECO:0000256" key="5">
    <source>
        <dbReference type="PIRSR" id="PIRSR036492-1"/>
    </source>
</evidence>
<evidence type="ECO:0000256" key="2">
    <source>
        <dbReference type="ARBA" id="ARBA00023002"/>
    </source>
</evidence>
<dbReference type="InterPro" id="IPR016163">
    <property type="entry name" value="Ald_DH_C"/>
</dbReference>
<feature type="active site" evidence="5 6">
    <location>
        <position position="220"/>
    </location>
</feature>
<evidence type="ECO:0000256" key="3">
    <source>
        <dbReference type="ARBA" id="ARBA00023027"/>
    </source>
</evidence>
<comment type="similarity">
    <text evidence="1 4 7">Belongs to the aldehyde dehydrogenase family.</text>
</comment>
<dbReference type="InterPro" id="IPR029510">
    <property type="entry name" value="Ald_DH_CS_GLU"/>
</dbReference>
<comment type="caution">
    <text evidence="9">The sequence shown here is derived from an EMBL/GenBank/DDBJ whole genome shotgun (WGS) entry which is preliminary data.</text>
</comment>
<dbReference type="GO" id="GO:0006081">
    <property type="term" value="P:aldehyde metabolic process"/>
    <property type="evidence" value="ECO:0007669"/>
    <property type="project" value="InterPro"/>
</dbReference>
<keyword evidence="10" id="KW-1185">Reference proteome</keyword>
<gene>
    <name evidence="9" type="ORF">DFP95_112123</name>
</gene>
<dbReference type="Proteomes" id="UP000256869">
    <property type="component" value="Unassembled WGS sequence"/>
</dbReference>
<keyword evidence="2 4" id="KW-0560">Oxidoreductase</keyword>
<dbReference type="InterPro" id="IPR012394">
    <property type="entry name" value="Aldehyde_DH_NAD(P)"/>
</dbReference>
<dbReference type="AlphaFoldDB" id="A0A3D9I4X2"/>
<dbReference type="Gene3D" id="3.40.605.10">
    <property type="entry name" value="Aldehyde Dehydrogenase, Chain A, domain 1"/>
    <property type="match status" value="1"/>
</dbReference>
<dbReference type="PROSITE" id="PS00687">
    <property type="entry name" value="ALDEHYDE_DEHYDR_GLU"/>
    <property type="match status" value="1"/>
</dbReference>
<protein>
    <recommendedName>
        <fullName evidence="4">Aldehyde dehydrogenase</fullName>
    </recommendedName>
</protein>
<evidence type="ECO:0000256" key="7">
    <source>
        <dbReference type="RuleBase" id="RU003345"/>
    </source>
</evidence>
<dbReference type="FunFam" id="3.40.309.10:FF:000003">
    <property type="entry name" value="Aldehyde dehydrogenase"/>
    <property type="match status" value="1"/>
</dbReference>
<evidence type="ECO:0000256" key="1">
    <source>
        <dbReference type="ARBA" id="ARBA00009986"/>
    </source>
</evidence>
<dbReference type="Gene3D" id="3.40.309.10">
    <property type="entry name" value="Aldehyde Dehydrogenase, Chain A, domain 2"/>
    <property type="match status" value="1"/>
</dbReference>
<feature type="active site" evidence="5">
    <location>
        <position position="254"/>
    </location>
</feature>
<dbReference type="CDD" id="cd07136">
    <property type="entry name" value="ALDH_YwdH-P39616"/>
    <property type="match status" value="1"/>
</dbReference>
<keyword evidence="3" id="KW-0520">NAD</keyword>
<dbReference type="PANTHER" id="PTHR43570:SF16">
    <property type="entry name" value="ALDEHYDE DEHYDROGENASE TYPE III, ISOFORM Q"/>
    <property type="match status" value="1"/>
</dbReference>
<dbReference type="FunFam" id="3.40.605.10:FF:000004">
    <property type="entry name" value="Aldehyde dehydrogenase"/>
    <property type="match status" value="1"/>
</dbReference>
<feature type="domain" description="Aldehyde dehydrogenase" evidence="8">
    <location>
        <begin position="9"/>
        <end position="436"/>
    </location>
</feature>
<dbReference type="InterPro" id="IPR016162">
    <property type="entry name" value="Ald_DH_N"/>
</dbReference>
<dbReference type="Pfam" id="PF00171">
    <property type="entry name" value="Aldedh"/>
    <property type="match status" value="1"/>
</dbReference>
<name>A0A3D9I4X2_9BACL</name>
<dbReference type="GO" id="GO:0005737">
    <property type="term" value="C:cytoplasm"/>
    <property type="evidence" value="ECO:0007669"/>
    <property type="project" value="TreeGrafter"/>
</dbReference>
<dbReference type="RefSeq" id="WP_245987739.1">
    <property type="nucleotide sequence ID" value="NZ_QRDY01000012.1"/>
</dbReference>
<evidence type="ECO:0000313" key="9">
    <source>
        <dbReference type="EMBL" id="RED56832.1"/>
    </source>
</evidence>
<organism evidence="9 10">
    <name type="scientific">Cohnella lupini</name>
    <dbReference type="NCBI Taxonomy" id="1294267"/>
    <lineage>
        <taxon>Bacteria</taxon>
        <taxon>Bacillati</taxon>
        <taxon>Bacillota</taxon>
        <taxon>Bacilli</taxon>
        <taxon>Bacillales</taxon>
        <taxon>Paenibacillaceae</taxon>
        <taxon>Cohnella</taxon>
    </lineage>
</organism>
<accession>A0A3D9I4X2</accession>
<reference evidence="9 10" key="1">
    <citation type="submission" date="2018-07" db="EMBL/GenBank/DDBJ databases">
        <title>Genomic Encyclopedia of Type Strains, Phase III (KMG-III): the genomes of soil and plant-associated and newly described type strains.</title>
        <authorList>
            <person name="Whitman W."/>
        </authorList>
    </citation>
    <scope>NUCLEOTIDE SEQUENCE [LARGE SCALE GENOMIC DNA]</scope>
    <source>
        <strain evidence="9 10">CECT 8236</strain>
    </source>
</reference>
<proteinExistence type="inferred from homology"/>